<name>A0ABC9ARF2_9POAL</name>
<organism evidence="2 3">
    <name type="scientific">Urochloa decumbens</name>
    <dbReference type="NCBI Taxonomy" id="240449"/>
    <lineage>
        <taxon>Eukaryota</taxon>
        <taxon>Viridiplantae</taxon>
        <taxon>Streptophyta</taxon>
        <taxon>Embryophyta</taxon>
        <taxon>Tracheophyta</taxon>
        <taxon>Spermatophyta</taxon>
        <taxon>Magnoliopsida</taxon>
        <taxon>Liliopsida</taxon>
        <taxon>Poales</taxon>
        <taxon>Poaceae</taxon>
        <taxon>PACMAD clade</taxon>
        <taxon>Panicoideae</taxon>
        <taxon>Panicodae</taxon>
        <taxon>Paniceae</taxon>
        <taxon>Melinidinae</taxon>
        <taxon>Urochloa</taxon>
    </lineage>
</organism>
<dbReference type="EMBL" id="OZ075132">
    <property type="protein sequence ID" value="CAL4982629.1"/>
    <property type="molecule type" value="Genomic_DNA"/>
</dbReference>
<dbReference type="AlphaFoldDB" id="A0ABC9ARF2"/>
<feature type="signal peptide" evidence="1">
    <location>
        <begin position="1"/>
        <end position="33"/>
    </location>
</feature>
<evidence type="ECO:0000256" key="1">
    <source>
        <dbReference type="SAM" id="SignalP"/>
    </source>
</evidence>
<keyword evidence="3" id="KW-1185">Reference proteome</keyword>
<proteinExistence type="predicted"/>
<keyword evidence="1" id="KW-0732">Signal</keyword>
<accession>A0ABC9ARF2</accession>
<evidence type="ECO:0000313" key="3">
    <source>
        <dbReference type="Proteomes" id="UP001497457"/>
    </source>
</evidence>
<sequence>MGANFPSTTSYKVIAIVLAIAALVVLDISTGDALEELSPHSSWQPADEWPCKPVDDLGPCQDWCKKIGEPFISYRNGLCCCWWN</sequence>
<dbReference type="Proteomes" id="UP001497457">
    <property type="component" value="Chromosome 22rd"/>
</dbReference>
<gene>
    <name evidence="2" type="ORF">URODEC1_LOCUS56703</name>
</gene>
<protein>
    <submittedName>
        <fullName evidence="2">Uncharacterized protein</fullName>
    </submittedName>
</protein>
<feature type="chain" id="PRO_5044808144" evidence="1">
    <location>
        <begin position="34"/>
        <end position="84"/>
    </location>
</feature>
<reference evidence="2" key="1">
    <citation type="submission" date="2024-10" db="EMBL/GenBank/DDBJ databases">
        <authorList>
            <person name="Ryan C."/>
        </authorList>
    </citation>
    <scope>NUCLEOTIDE SEQUENCE [LARGE SCALE GENOMIC DNA]</scope>
</reference>
<evidence type="ECO:0000313" key="2">
    <source>
        <dbReference type="EMBL" id="CAL4982629.1"/>
    </source>
</evidence>